<dbReference type="EMBL" id="JBHTGP010000018">
    <property type="protein sequence ID" value="MFD0690336.1"/>
    <property type="molecule type" value="Genomic_DNA"/>
</dbReference>
<organism evidence="2 3">
    <name type="scientific">Actinomadura fibrosa</name>
    <dbReference type="NCBI Taxonomy" id="111802"/>
    <lineage>
        <taxon>Bacteria</taxon>
        <taxon>Bacillati</taxon>
        <taxon>Actinomycetota</taxon>
        <taxon>Actinomycetes</taxon>
        <taxon>Streptosporangiales</taxon>
        <taxon>Thermomonosporaceae</taxon>
        <taxon>Actinomadura</taxon>
    </lineage>
</organism>
<reference evidence="3" key="1">
    <citation type="journal article" date="2019" name="Int. J. Syst. Evol. Microbiol.">
        <title>The Global Catalogue of Microorganisms (GCM) 10K type strain sequencing project: providing services to taxonomists for standard genome sequencing and annotation.</title>
        <authorList>
            <consortium name="The Broad Institute Genomics Platform"/>
            <consortium name="The Broad Institute Genome Sequencing Center for Infectious Disease"/>
            <person name="Wu L."/>
            <person name="Ma J."/>
        </authorList>
    </citation>
    <scope>NUCLEOTIDE SEQUENCE [LARGE SCALE GENOMIC DNA]</scope>
    <source>
        <strain evidence="3">JCM 9371</strain>
    </source>
</reference>
<dbReference type="Proteomes" id="UP001597063">
    <property type="component" value="Unassembled WGS sequence"/>
</dbReference>
<feature type="region of interest" description="Disordered" evidence="1">
    <location>
        <begin position="84"/>
        <end position="119"/>
    </location>
</feature>
<sequence length="119" mass="12162">MMGALMVVPVHVRGGGAVVLRTGRTGGGEGRVGIAFTDERCLRAALGEDQAWIRLGERALRAMLRPLGIEVVQVDPLLVAPESAAVTSPARTAPPAAPTASPASGSPVPPRPKVAVGIR</sequence>
<protein>
    <submittedName>
        <fullName evidence="2">SAV_915 family protein</fullName>
    </submittedName>
</protein>
<feature type="compositionally biased region" description="Low complexity" evidence="1">
    <location>
        <begin position="84"/>
        <end position="106"/>
    </location>
</feature>
<comment type="caution">
    <text evidence="2">The sequence shown here is derived from an EMBL/GenBank/DDBJ whole genome shotgun (WGS) entry which is preliminary data.</text>
</comment>
<keyword evidence="3" id="KW-1185">Reference proteome</keyword>
<dbReference type="RefSeq" id="WP_131763189.1">
    <property type="nucleotide sequence ID" value="NZ_CAACUY010000303.1"/>
</dbReference>
<dbReference type="NCBIfam" id="NF042914">
    <property type="entry name" value="SAV915_dom"/>
    <property type="match status" value="1"/>
</dbReference>
<accession>A0ABW2XV61</accession>
<gene>
    <name evidence="2" type="ORF">ACFQZM_38010</name>
</gene>
<name>A0ABW2XV61_9ACTN</name>
<evidence type="ECO:0000256" key="1">
    <source>
        <dbReference type="SAM" id="MobiDB-lite"/>
    </source>
</evidence>
<evidence type="ECO:0000313" key="3">
    <source>
        <dbReference type="Proteomes" id="UP001597063"/>
    </source>
</evidence>
<evidence type="ECO:0000313" key="2">
    <source>
        <dbReference type="EMBL" id="MFD0690336.1"/>
    </source>
</evidence>
<proteinExistence type="predicted"/>
<dbReference type="InterPro" id="IPR049975">
    <property type="entry name" value="SAV_915-like_dom"/>
</dbReference>